<keyword evidence="4" id="KW-0472">Membrane</keyword>
<feature type="domain" description="PAC" evidence="7">
    <location>
        <begin position="342"/>
        <end position="394"/>
    </location>
</feature>
<dbReference type="CDD" id="cd00082">
    <property type="entry name" value="HisKA"/>
    <property type="match status" value="1"/>
</dbReference>
<sequence length="637" mass="69738">MNLRELLPRSLWLAPLGLSLVFVLGVLAWVRANEADEQEQQRQTMISDALSTEAQLRDRIDDEQAHLRQLAAALAGQKPSTAALAAHPEVNAGLRRLWQSVTWLDARNRVLAEVPEDAEAAHSDDGLSLHLTARVAPDGVLVVRYAPALMLKRGVPWWLARKYDVQLVDSADQVIASTTDSPMRAAQGARPSYRVALTGPLRASPLAQSTLTDAALELTLREPAVNGVRPLAWVLVAGFLPLIAVASWLIRRQMRQVQRAEVAGRTEAAWRRAMEDSALVALRARDFDGRLLYVNRTFCDMVGLPAERLVGLLPPMPYWPPDALAEVAERNRRNLAGQAPREGYEAHWRHSSGRLVDVMVFESPLVDAGGRQIGWMGSIIDITERRRLEERERRQVETLAHNARLTMLGEVASTLAHELNQPLTAIASYNAGIANSLAKLGVQDELVGGALKRLGQQAEHAGRIVARIREFLTRREPRHEPCDLNEVISAAVELLRRELQRREIALDLALSPQAPPVLADAVLIEQVVINLVRNAADALLARPAGRHIAVSSRMAGDFVRIDVQDNGPGLAGRRVEQLCAPFYSTKADGMGMGLAICRSIVEAHQGVLDASEAAAGGALFSFSLPLSREINPEPAHG</sequence>
<keyword evidence="3" id="KW-0597">Phosphoprotein</keyword>
<dbReference type="CDD" id="cd00130">
    <property type="entry name" value="PAS"/>
    <property type="match status" value="1"/>
</dbReference>
<dbReference type="SUPFAM" id="SSF47384">
    <property type="entry name" value="Homodimeric domain of signal transducing histidine kinase"/>
    <property type="match status" value="1"/>
</dbReference>
<dbReference type="InterPro" id="IPR000700">
    <property type="entry name" value="PAS-assoc_C"/>
</dbReference>
<protein>
    <recommendedName>
        <fullName evidence="2">histidine kinase</fullName>
        <ecNumber evidence="2">2.7.13.3</ecNumber>
    </recommendedName>
</protein>
<dbReference type="Proteomes" id="UP001152766">
    <property type="component" value="Unassembled WGS sequence"/>
</dbReference>
<dbReference type="Gene3D" id="1.10.287.130">
    <property type="match status" value="1"/>
</dbReference>
<dbReference type="SMART" id="SM00388">
    <property type="entry name" value="HisKA"/>
    <property type="match status" value="1"/>
</dbReference>
<dbReference type="InterPro" id="IPR013656">
    <property type="entry name" value="PAS_4"/>
</dbReference>
<gene>
    <name evidence="8" type="ORF">EXJ73_21595</name>
</gene>
<comment type="catalytic activity">
    <reaction evidence="1">
        <text>ATP + protein L-histidine = ADP + protein N-phospho-L-histidine.</text>
        <dbReference type="EC" id="2.7.13.3"/>
    </reaction>
</comment>
<dbReference type="PANTHER" id="PTHR43065:SF42">
    <property type="entry name" value="TWO-COMPONENT SENSOR PPRA"/>
    <property type="match status" value="1"/>
</dbReference>
<evidence type="ECO:0000313" key="8">
    <source>
        <dbReference type="EMBL" id="MDG0865058.1"/>
    </source>
</evidence>
<dbReference type="Pfam" id="PF02518">
    <property type="entry name" value="HATPase_c"/>
    <property type="match status" value="1"/>
</dbReference>
<feature type="domain" description="PAS" evidence="6">
    <location>
        <begin position="266"/>
        <end position="338"/>
    </location>
</feature>
<evidence type="ECO:0000259" key="7">
    <source>
        <dbReference type="PROSITE" id="PS50113"/>
    </source>
</evidence>
<keyword evidence="4" id="KW-0812">Transmembrane</keyword>
<dbReference type="RefSeq" id="WP_268151896.1">
    <property type="nucleotide sequence ID" value="NZ_JAPPUW010000013.1"/>
</dbReference>
<evidence type="ECO:0000256" key="2">
    <source>
        <dbReference type="ARBA" id="ARBA00012438"/>
    </source>
</evidence>
<organism evidence="8 9">
    <name type="scientific">Pelomonas aquatica</name>
    <dbReference type="NCBI Taxonomy" id="431058"/>
    <lineage>
        <taxon>Bacteria</taxon>
        <taxon>Pseudomonadati</taxon>
        <taxon>Pseudomonadota</taxon>
        <taxon>Betaproteobacteria</taxon>
        <taxon>Burkholderiales</taxon>
        <taxon>Sphaerotilaceae</taxon>
        <taxon>Roseateles</taxon>
    </lineage>
</organism>
<dbReference type="InterPro" id="IPR000014">
    <property type="entry name" value="PAS"/>
</dbReference>
<comment type="caution">
    <text evidence="8">The sequence shown here is derived from an EMBL/GenBank/DDBJ whole genome shotgun (WGS) entry which is preliminary data.</text>
</comment>
<dbReference type="PROSITE" id="PS50109">
    <property type="entry name" value="HIS_KIN"/>
    <property type="match status" value="1"/>
</dbReference>
<dbReference type="GO" id="GO:0000155">
    <property type="term" value="F:phosphorelay sensor kinase activity"/>
    <property type="evidence" value="ECO:0007669"/>
    <property type="project" value="InterPro"/>
</dbReference>
<evidence type="ECO:0000256" key="1">
    <source>
        <dbReference type="ARBA" id="ARBA00000085"/>
    </source>
</evidence>
<evidence type="ECO:0000256" key="4">
    <source>
        <dbReference type="SAM" id="Phobius"/>
    </source>
</evidence>
<dbReference type="InterPro" id="IPR035965">
    <property type="entry name" value="PAS-like_dom_sf"/>
</dbReference>
<dbReference type="PROSITE" id="PS50112">
    <property type="entry name" value="PAS"/>
    <property type="match status" value="1"/>
</dbReference>
<dbReference type="PRINTS" id="PR00344">
    <property type="entry name" value="BCTRLSENSOR"/>
</dbReference>
<dbReference type="InterPro" id="IPR003594">
    <property type="entry name" value="HATPase_dom"/>
</dbReference>
<dbReference type="Pfam" id="PF08448">
    <property type="entry name" value="PAS_4"/>
    <property type="match status" value="1"/>
</dbReference>
<dbReference type="Pfam" id="PF00512">
    <property type="entry name" value="HisKA"/>
    <property type="match status" value="1"/>
</dbReference>
<reference evidence="8" key="1">
    <citation type="submission" date="2019-02" db="EMBL/GenBank/DDBJ databases">
        <title>Draft genome of the type strain Pelomonas aquatica CCUG 52575T.</title>
        <authorList>
            <person name="Gomila M."/>
            <person name="Lalucat J."/>
        </authorList>
    </citation>
    <scope>NUCLEOTIDE SEQUENCE</scope>
    <source>
        <strain evidence="8">CCUG 52575</strain>
    </source>
</reference>
<dbReference type="PROSITE" id="PS50113">
    <property type="entry name" value="PAC"/>
    <property type="match status" value="1"/>
</dbReference>
<name>A0A9X4LRA7_9BURK</name>
<dbReference type="InterPro" id="IPR004358">
    <property type="entry name" value="Sig_transdc_His_kin-like_C"/>
</dbReference>
<keyword evidence="9" id="KW-1185">Reference proteome</keyword>
<dbReference type="InterPro" id="IPR036890">
    <property type="entry name" value="HATPase_C_sf"/>
</dbReference>
<dbReference type="SMART" id="SM00387">
    <property type="entry name" value="HATPase_c"/>
    <property type="match status" value="1"/>
</dbReference>
<dbReference type="AlphaFoldDB" id="A0A9X4LRA7"/>
<dbReference type="EC" id="2.7.13.3" evidence="2"/>
<dbReference type="PANTHER" id="PTHR43065">
    <property type="entry name" value="SENSOR HISTIDINE KINASE"/>
    <property type="match status" value="1"/>
</dbReference>
<dbReference type="EMBL" id="SGUG01000051">
    <property type="protein sequence ID" value="MDG0865058.1"/>
    <property type="molecule type" value="Genomic_DNA"/>
</dbReference>
<accession>A0A9X4LRA7</accession>
<evidence type="ECO:0000259" key="5">
    <source>
        <dbReference type="PROSITE" id="PS50109"/>
    </source>
</evidence>
<dbReference type="SMART" id="SM00086">
    <property type="entry name" value="PAC"/>
    <property type="match status" value="1"/>
</dbReference>
<dbReference type="SUPFAM" id="SSF55874">
    <property type="entry name" value="ATPase domain of HSP90 chaperone/DNA topoisomerase II/histidine kinase"/>
    <property type="match status" value="1"/>
</dbReference>
<feature type="domain" description="Histidine kinase" evidence="5">
    <location>
        <begin position="414"/>
        <end position="628"/>
    </location>
</feature>
<dbReference type="InterPro" id="IPR003661">
    <property type="entry name" value="HisK_dim/P_dom"/>
</dbReference>
<dbReference type="InterPro" id="IPR005467">
    <property type="entry name" value="His_kinase_dom"/>
</dbReference>
<dbReference type="SMART" id="SM00091">
    <property type="entry name" value="PAS"/>
    <property type="match status" value="1"/>
</dbReference>
<proteinExistence type="predicted"/>
<dbReference type="SUPFAM" id="SSF55785">
    <property type="entry name" value="PYP-like sensor domain (PAS domain)"/>
    <property type="match status" value="1"/>
</dbReference>
<dbReference type="Gene3D" id="3.30.450.20">
    <property type="entry name" value="PAS domain"/>
    <property type="match status" value="1"/>
</dbReference>
<keyword evidence="4" id="KW-1133">Transmembrane helix</keyword>
<dbReference type="InterPro" id="IPR036097">
    <property type="entry name" value="HisK_dim/P_sf"/>
</dbReference>
<dbReference type="InterPro" id="IPR001610">
    <property type="entry name" value="PAC"/>
</dbReference>
<dbReference type="NCBIfam" id="TIGR00229">
    <property type="entry name" value="sensory_box"/>
    <property type="match status" value="1"/>
</dbReference>
<evidence type="ECO:0000256" key="3">
    <source>
        <dbReference type="ARBA" id="ARBA00022553"/>
    </source>
</evidence>
<feature type="transmembrane region" description="Helical" evidence="4">
    <location>
        <begin position="231"/>
        <end position="250"/>
    </location>
</feature>
<dbReference type="Gene3D" id="3.30.565.10">
    <property type="entry name" value="Histidine kinase-like ATPase, C-terminal domain"/>
    <property type="match status" value="1"/>
</dbReference>
<evidence type="ECO:0000313" key="9">
    <source>
        <dbReference type="Proteomes" id="UP001152766"/>
    </source>
</evidence>
<evidence type="ECO:0000259" key="6">
    <source>
        <dbReference type="PROSITE" id="PS50112"/>
    </source>
</evidence>